<comment type="caution">
    <text evidence="2">The sequence shown here is derived from an EMBL/GenBank/DDBJ whole genome shotgun (WGS) entry which is preliminary data.</text>
</comment>
<evidence type="ECO:0000313" key="3">
    <source>
        <dbReference type="Proteomes" id="UP001519887"/>
    </source>
</evidence>
<evidence type="ECO:0000259" key="1">
    <source>
        <dbReference type="Pfam" id="PF19078"/>
    </source>
</evidence>
<name>A0ABS7CJT8_9BACL</name>
<accession>A0ABS7CJT8</accession>
<organism evidence="2 3">
    <name type="scientific">Paenibacillus sepulcri</name>
    <dbReference type="NCBI Taxonomy" id="359917"/>
    <lineage>
        <taxon>Bacteria</taxon>
        <taxon>Bacillati</taxon>
        <taxon>Bacillota</taxon>
        <taxon>Bacilli</taxon>
        <taxon>Bacillales</taxon>
        <taxon>Paenibacillaceae</taxon>
        <taxon>Paenibacillus</taxon>
    </lineage>
</organism>
<feature type="domain" description="Bacterial Ig-like" evidence="1">
    <location>
        <begin position="109"/>
        <end position="199"/>
    </location>
</feature>
<protein>
    <recommendedName>
        <fullName evidence="1">Bacterial Ig-like domain-containing protein</fullName>
    </recommendedName>
</protein>
<sequence>GNLVAAQLSLNYDKTAPTVTLSTTAVNPTNAAFTVTAEFSKTVTGFATSDVTVGNGTASSFNAESGTKYTFVVTPSSDGLVTVDVAGGVAVDAAGNGNTAATQLSRNYDKTTPTVTLGTTAVNPTNAVFTVTAEFDEAVTGFTVVDVTVGNGTADSFSAVSGTKYTFVVTPTADGLVTVDVAGDVAVDAAGNGNTAATQLSLN</sequence>
<dbReference type="PANTHER" id="PTHR34677:SF3">
    <property type="entry name" value="BACTERIAL IG-LIKE DOMAIN-CONTAINING PROTEIN"/>
    <property type="match status" value="1"/>
</dbReference>
<feature type="domain" description="Bacterial Ig-like" evidence="1">
    <location>
        <begin position="13"/>
        <end position="104"/>
    </location>
</feature>
<proteinExistence type="predicted"/>
<keyword evidence="3" id="KW-1185">Reference proteome</keyword>
<dbReference type="EMBL" id="JAHZIK010002664">
    <property type="protein sequence ID" value="MBW7461067.1"/>
    <property type="molecule type" value="Genomic_DNA"/>
</dbReference>
<dbReference type="Proteomes" id="UP001519887">
    <property type="component" value="Unassembled WGS sequence"/>
</dbReference>
<reference evidence="2 3" key="1">
    <citation type="submission" date="2021-07" db="EMBL/GenBank/DDBJ databases">
        <title>Paenibacillus radiodurans sp. nov., isolated from the southeastern edge of Tengger Desert.</title>
        <authorList>
            <person name="Zhang G."/>
        </authorList>
    </citation>
    <scope>NUCLEOTIDE SEQUENCE [LARGE SCALE GENOMIC DNA]</scope>
    <source>
        <strain evidence="2 3">CCM 7311</strain>
    </source>
</reference>
<gene>
    <name evidence="2" type="ORF">K0U00_44135</name>
</gene>
<dbReference type="PANTHER" id="PTHR34677">
    <property type="match status" value="1"/>
</dbReference>
<dbReference type="InterPro" id="IPR044048">
    <property type="entry name" value="Big_12"/>
</dbReference>
<feature type="non-terminal residue" evidence="2">
    <location>
        <position position="1"/>
    </location>
</feature>
<dbReference type="Pfam" id="PF19078">
    <property type="entry name" value="Big_12"/>
    <property type="match status" value="2"/>
</dbReference>
<evidence type="ECO:0000313" key="2">
    <source>
        <dbReference type="EMBL" id="MBW7461067.1"/>
    </source>
</evidence>